<dbReference type="Proteomes" id="UP000198803">
    <property type="component" value="Chromosome I"/>
</dbReference>
<dbReference type="EMBL" id="LT629693">
    <property type="protein sequence ID" value="SDK46472.1"/>
    <property type="molecule type" value="Genomic_DNA"/>
</dbReference>
<evidence type="ECO:0000313" key="4">
    <source>
        <dbReference type="Proteomes" id="UP000198803"/>
    </source>
</evidence>
<accession>A0ABY0QHI7</accession>
<reference evidence="3 4" key="1">
    <citation type="submission" date="2016-10" db="EMBL/GenBank/DDBJ databases">
        <authorList>
            <person name="Varghese N."/>
            <person name="Submissions S."/>
        </authorList>
    </citation>
    <scope>NUCLEOTIDE SEQUENCE [LARGE SCALE GENOMIC DNA]</scope>
    <source>
        <strain evidence="3 4">GAS524</strain>
    </source>
</reference>
<sequence length="90" mass="9504">MTTQSWRTPVAALILVVTTAAAFAETPYPRPTRDGRDRIQRTGACPTGYVGSGDKCEALHADTPRAYPKIKGAACPSGTFASGDACKAFR</sequence>
<proteinExistence type="predicted"/>
<dbReference type="RefSeq" id="WP_157793766.1">
    <property type="nucleotide sequence ID" value="NZ_LT629693.1"/>
</dbReference>
<evidence type="ECO:0000313" key="3">
    <source>
        <dbReference type="EMBL" id="SDK46472.1"/>
    </source>
</evidence>
<organism evidence="3 4">
    <name type="scientific">Bradyrhizobium ottawaense</name>
    <dbReference type="NCBI Taxonomy" id="931866"/>
    <lineage>
        <taxon>Bacteria</taxon>
        <taxon>Pseudomonadati</taxon>
        <taxon>Pseudomonadota</taxon>
        <taxon>Alphaproteobacteria</taxon>
        <taxon>Hyphomicrobiales</taxon>
        <taxon>Nitrobacteraceae</taxon>
        <taxon>Bradyrhizobium</taxon>
    </lineage>
</organism>
<evidence type="ECO:0000256" key="1">
    <source>
        <dbReference type="SAM" id="SignalP"/>
    </source>
</evidence>
<keyword evidence="4" id="KW-1185">Reference proteome</keyword>
<dbReference type="EMBL" id="LT629693">
    <property type="protein sequence ID" value="SDK38443.1"/>
    <property type="molecule type" value="Genomic_DNA"/>
</dbReference>
<gene>
    <name evidence="2" type="ORF">SAMN05444163_7985</name>
    <name evidence="3" type="ORF">SAMN05444163_8178</name>
</gene>
<name>A0ABY0QHI7_9BRAD</name>
<feature type="signal peptide" evidence="1">
    <location>
        <begin position="1"/>
        <end position="24"/>
    </location>
</feature>
<evidence type="ECO:0000313" key="2">
    <source>
        <dbReference type="EMBL" id="SDK38443.1"/>
    </source>
</evidence>
<protein>
    <submittedName>
        <fullName evidence="3">Uncharacterized protein</fullName>
    </submittedName>
</protein>
<feature type="chain" id="PRO_5045034079" evidence="1">
    <location>
        <begin position="25"/>
        <end position="90"/>
    </location>
</feature>
<keyword evidence="1" id="KW-0732">Signal</keyword>